<feature type="compositionally biased region" description="Basic and acidic residues" evidence="1">
    <location>
        <begin position="246"/>
        <end position="258"/>
    </location>
</feature>
<dbReference type="Proteomes" id="UP001238096">
    <property type="component" value="Chromosome"/>
</dbReference>
<feature type="compositionally biased region" description="Low complexity" evidence="1">
    <location>
        <begin position="7"/>
        <end position="25"/>
    </location>
</feature>
<dbReference type="InterPro" id="IPR008613">
    <property type="entry name" value="Excalibur_Ca-bd_domain"/>
</dbReference>
<feature type="compositionally biased region" description="Low complexity" evidence="1">
    <location>
        <begin position="234"/>
        <end position="243"/>
    </location>
</feature>
<feature type="domain" description="Excalibur calcium-binding" evidence="2">
    <location>
        <begin position="222"/>
        <end position="258"/>
    </location>
</feature>
<gene>
    <name evidence="3" type="ORF">N1496_04370</name>
</gene>
<dbReference type="Pfam" id="PF05901">
    <property type="entry name" value="Excalibur"/>
    <property type="match status" value="1"/>
</dbReference>
<proteinExistence type="predicted"/>
<keyword evidence="4" id="KW-1185">Reference proteome</keyword>
<accession>A0ABY9LKM6</accession>
<protein>
    <submittedName>
        <fullName evidence="3">Excalibur calcium-binding domain-containing protein</fullName>
    </submittedName>
</protein>
<dbReference type="SMART" id="SM00894">
    <property type="entry name" value="Excalibur"/>
    <property type="match status" value="1"/>
</dbReference>
<evidence type="ECO:0000259" key="2">
    <source>
        <dbReference type="SMART" id="SM00894"/>
    </source>
</evidence>
<evidence type="ECO:0000313" key="3">
    <source>
        <dbReference type="EMBL" id="WMB28710.1"/>
    </source>
</evidence>
<name>A0ABY9LKM6_9STRE</name>
<evidence type="ECO:0000256" key="1">
    <source>
        <dbReference type="SAM" id="MobiDB-lite"/>
    </source>
</evidence>
<feature type="region of interest" description="Disordered" evidence="1">
    <location>
        <begin position="234"/>
        <end position="258"/>
    </location>
</feature>
<dbReference type="RefSeq" id="WP_306675963.1">
    <property type="nucleotide sequence ID" value="NZ_CP110509.1"/>
</dbReference>
<feature type="region of interest" description="Disordered" evidence="1">
    <location>
        <begin position="1"/>
        <end position="56"/>
    </location>
</feature>
<sequence length="258" mass="28905">MMLTPQKTTTDVKSKSSTKTELVSSKKSKKKRNNHSAADSALSKAESAIKDLEKNPSREGINDVRLLINRVKNDPKKQMLQDRLALIEQKVAVNEAETATKLLESNQTKENLDMAKQKIDRITDSNKKEPYLLRLNRVSEAIKVKEEQEAILANPENVLKKLENNQTRENGLEAQNVINTITDTSQRSSYQKRIDSVISAIESREAQIAAQQVQAAQSTSRRYANCTDMRNAGAAPIAQGQPGYESRLDRDHDGWACE</sequence>
<evidence type="ECO:0000313" key="4">
    <source>
        <dbReference type="Proteomes" id="UP001238096"/>
    </source>
</evidence>
<organism evidence="3 4">
    <name type="scientific">Streptococcus didelphis</name>
    <dbReference type="NCBI Taxonomy" id="102886"/>
    <lineage>
        <taxon>Bacteria</taxon>
        <taxon>Bacillati</taxon>
        <taxon>Bacillota</taxon>
        <taxon>Bacilli</taxon>
        <taxon>Lactobacillales</taxon>
        <taxon>Streptococcaceae</taxon>
        <taxon>Streptococcus</taxon>
    </lineage>
</organism>
<reference evidence="4" key="1">
    <citation type="submission" date="2022-10" db="EMBL/GenBank/DDBJ databases">
        <title>Streptococcus didelphis as causative of fatal infections in opossums (Didelphis albiventris).</title>
        <authorList>
            <person name="Breyer G.M."/>
            <person name="Da Silva M.E.R.J."/>
            <person name="Siqueira F.M."/>
        </authorList>
    </citation>
    <scope>NUCLEOTIDE SEQUENCE [LARGE SCALE GENOMIC DNA]</scope>
    <source>
        <strain evidence="4">LBVP101/21</strain>
    </source>
</reference>
<dbReference type="EMBL" id="CP110509">
    <property type="protein sequence ID" value="WMB28710.1"/>
    <property type="molecule type" value="Genomic_DNA"/>
</dbReference>
<feature type="compositionally biased region" description="Basic and acidic residues" evidence="1">
    <location>
        <begin position="47"/>
        <end position="56"/>
    </location>
</feature>